<protein>
    <submittedName>
        <fullName evidence="2">Uncharacterized protein</fullName>
    </submittedName>
</protein>
<proteinExistence type="predicted"/>
<dbReference type="EMBL" id="JAYKXN010000001">
    <property type="protein sequence ID" value="KAK7318306.1"/>
    <property type="molecule type" value="Genomic_DNA"/>
</dbReference>
<evidence type="ECO:0000313" key="2">
    <source>
        <dbReference type="EMBL" id="KAK7318306.1"/>
    </source>
</evidence>
<accession>A0AAN9Q0T6</accession>
<name>A0AAN9Q0T6_CLITE</name>
<evidence type="ECO:0000256" key="1">
    <source>
        <dbReference type="SAM" id="MobiDB-lite"/>
    </source>
</evidence>
<keyword evidence="3" id="KW-1185">Reference proteome</keyword>
<sequence>MGTRVYSSQDLPNETNDARPPGSGIIVEERRGRRHKKCIEIVQGVVPILSDGWPIFTVESMNRCKRECKNIHV</sequence>
<dbReference type="Proteomes" id="UP001359559">
    <property type="component" value="Unassembled WGS sequence"/>
</dbReference>
<feature type="region of interest" description="Disordered" evidence="1">
    <location>
        <begin position="1"/>
        <end position="24"/>
    </location>
</feature>
<evidence type="ECO:0000313" key="3">
    <source>
        <dbReference type="Proteomes" id="UP001359559"/>
    </source>
</evidence>
<reference evidence="2 3" key="1">
    <citation type="submission" date="2024-01" db="EMBL/GenBank/DDBJ databases">
        <title>The genomes of 5 underutilized Papilionoideae crops provide insights into root nodulation and disease resistance.</title>
        <authorList>
            <person name="Yuan L."/>
        </authorList>
    </citation>
    <scope>NUCLEOTIDE SEQUENCE [LARGE SCALE GENOMIC DNA]</scope>
    <source>
        <strain evidence="2">LY-2023</strain>
        <tissue evidence="2">Leaf</tissue>
    </source>
</reference>
<organism evidence="2 3">
    <name type="scientific">Clitoria ternatea</name>
    <name type="common">Butterfly pea</name>
    <dbReference type="NCBI Taxonomy" id="43366"/>
    <lineage>
        <taxon>Eukaryota</taxon>
        <taxon>Viridiplantae</taxon>
        <taxon>Streptophyta</taxon>
        <taxon>Embryophyta</taxon>
        <taxon>Tracheophyta</taxon>
        <taxon>Spermatophyta</taxon>
        <taxon>Magnoliopsida</taxon>
        <taxon>eudicotyledons</taxon>
        <taxon>Gunneridae</taxon>
        <taxon>Pentapetalae</taxon>
        <taxon>rosids</taxon>
        <taxon>fabids</taxon>
        <taxon>Fabales</taxon>
        <taxon>Fabaceae</taxon>
        <taxon>Papilionoideae</taxon>
        <taxon>50 kb inversion clade</taxon>
        <taxon>NPAAA clade</taxon>
        <taxon>indigoferoid/millettioid clade</taxon>
        <taxon>Phaseoleae</taxon>
        <taxon>Clitoria</taxon>
    </lineage>
</organism>
<comment type="caution">
    <text evidence="2">The sequence shown here is derived from an EMBL/GenBank/DDBJ whole genome shotgun (WGS) entry which is preliminary data.</text>
</comment>
<feature type="compositionally biased region" description="Polar residues" evidence="1">
    <location>
        <begin position="1"/>
        <end position="15"/>
    </location>
</feature>
<dbReference type="AlphaFoldDB" id="A0AAN9Q0T6"/>
<gene>
    <name evidence="2" type="ORF">RJT34_03005</name>
</gene>